<evidence type="ECO:0000256" key="7">
    <source>
        <dbReference type="ARBA" id="ARBA00022679"/>
    </source>
</evidence>
<evidence type="ECO:0000256" key="2">
    <source>
        <dbReference type="ARBA" id="ARBA00007544"/>
    </source>
</evidence>
<keyword evidence="4 14" id="KW-0963">Cytoplasm</keyword>
<keyword evidence="7 14" id="KW-0808">Transferase</keyword>
<keyword evidence="9 14" id="KW-0819">tRNA processing</keyword>
<dbReference type="OrthoDB" id="9793973at2"/>
<dbReference type="FunFam" id="3.20.20.70:FF:000014">
    <property type="entry name" value="Probable dual-specificity RNA methyltransferase RlmN"/>
    <property type="match status" value="1"/>
</dbReference>
<keyword evidence="6 14" id="KW-0489">Methyltransferase</keyword>
<feature type="binding site" evidence="14">
    <location>
        <position position="296"/>
    </location>
    <ligand>
        <name>S-adenosyl-L-methionine</name>
        <dbReference type="ChEBI" id="CHEBI:59789"/>
    </ligand>
</feature>
<keyword evidence="10 14" id="KW-0479">Metal-binding</keyword>
<keyword evidence="11 14" id="KW-0408">Iron</keyword>
<keyword evidence="12 14" id="KW-0411">Iron-sulfur</keyword>
<dbReference type="Gene3D" id="3.20.20.70">
    <property type="entry name" value="Aldolase class I"/>
    <property type="match status" value="1"/>
</dbReference>
<dbReference type="GO" id="GO:0002935">
    <property type="term" value="F:tRNA (adenine(37)-C2)-methyltransferase activity"/>
    <property type="evidence" value="ECO:0007669"/>
    <property type="project" value="UniProtKB-UniRule"/>
</dbReference>
<protein>
    <recommendedName>
        <fullName evidence="14">Probable dual-specificity RNA methyltransferase RlmN</fullName>
        <ecNumber evidence="14">2.1.1.192</ecNumber>
    </recommendedName>
    <alternativeName>
        <fullName evidence="14">23S rRNA (adenine(2503)-C(2))-methyltransferase</fullName>
    </alternativeName>
    <alternativeName>
        <fullName evidence="14">23S rRNA m2A2503 methyltransferase</fullName>
    </alternativeName>
    <alternativeName>
        <fullName evidence="14">Ribosomal RNA large subunit methyltransferase N</fullName>
    </alternativeName>
    <alternativeName>
        <fullName evidence="14">tRNA (adenine(37)-C(2))-methyltransferase</fullName>
    </alternativeName>
    <alternativeName>
        <fullName evidence="14">tRNA m2A37 methyltransferase</fullName>
    </alternativeName>
</protein>
<dbReference type="GO" id="GO:0005737">
    <property type="term" value="C:cytoplasm"/>
    <property type="evidence" value="ECO:0007669"/>
    <property type="project" value="UniProtKB-SubCell"/>
</dbReference>
<evidence type="ECO:0000256" key="3">
    <source>
        <dbReference type="ARBA" id="ARBA00022485"/>
    </source>
</evidence>
<evidence type="ECO:0000313" key="16">
    <source>
        <dbReference type="EMBL" id="PHQ31242.1"/>
    </source>
</evidence>
<evidence type="ECO:0000256" key="11">
    <source>
        <dbReference type="ARBA" id="ARBA00023004"/>
    </source>
</evidence>
<comment type="catalytic activity">
    <reaction evidence="14">
        <text>adenosine(2503) in 23S rRNA + 2 reduced [2Fe-2S]-[ferredoxin] + 2 S-adenosyl-L-methionine = 2-methyladenosine(2503) in 23S rRNA + 5'-deoxyadenosine + L-methionine + 2 oxidized [2Fe-2S]-[ferredoxin] + S-adenosyl-L-homocysteine</text>
        <dbReference type="Rhea" id="RHEA:42916"/>
        <dbReference type="Rhea" id="RHEA-COMP:10000"/>
        <dbReference type="Rhea" id="RHEA-COMP:10001"/>
        <dbReference type="Rhea" id="RHEA-COMP:10152"/>
        <dbReference type="Rhea" id="RHEA-COMP:10282"/>
        <dbReference type="ChEBI" id="CHEBI:17319"/>
        <dbReference type="ChEBI" id="CHEBI:33737"/>
        <dbReference type="ChEBI" id="CHEBI:33738"/>
        <dbReference type="ChEBI" id="CHEBI:57844"/>
        <dbReference type="ChEBI" id="CHEBI:57856"/>
        <dbReference type="ChEBI" id="CHEBI:59789"/>
        <dbReference type="ChEBI" id="CHEBI:74411"/>
        <dbReference type="ChEBI" id="CHEBI:74497"/>
        <dbReference type="EC" id="2.1.1.192"/>
    </reaction>
</comment>
<dbReference type="GO" id="GO:0070040">
    <property type="term" value="F:rRNA (adenine(2503)-C2-)-methyltransferase activity"/>
    <property type="evidence" value="ECO:0007669"/>
    <property type="project" value="UniProtKB-UniRule"/>
</dbReference>
<organism evidence="16 17">
    <name type="scientific">Leeuwenhoekiella nanhaiensis</name>
    <dbReference type="NCBI Taxonomy" id="1655491"/>
    <lineage>
        <taxon>Bacteria</taxon>
        <taxon>Pseudomonadati</taxon>
        <taxon>Bacteroidota</taxon>
        <taxon>Flavobacteriia</taxon>
        <taxon>Flavobacteriales</taxon>
        <taxon>Flavobacteriaceae</taxon>
        <taxon>Leeuwenhoekiella</taxon>
    </lineage>
</organism>
<dbReference type="InterPro" id="IPR058240">
    <property type="entry name" value="rSAM_sf"/>
</dbReference>
<comment type="cofactor">
    <cofactor evidence="14">
        <name>[4Fe-4S] cluster</name>
        <dbReference type="ChEBI" id="CHEBI:49883"/>
    </cofactor>
    <text evidence="14">Binds 1 [4Fe-4S] cluster. The cluster is coordinated with 3 cysteines and an exchangeable S-adenosyl-L-methionine.</text>
</comment>
<comment type="similarity">
    <text evidence="2 14">Belongs to the radical SAM superfamily. RlmN family.</text>
</comment>
<dbReference type="RefSeq" id="WP_099644782.1">
    <property type="nucleotide sequence ID" value="NZ_KZ319287.1"/>
</dbReference>
<dbReference type="Proteomes" id="UP000229433">
    <property type="component" value="Unassembled WGS sequence"/>
</dbReference>
<keyword evidence="8 14" id="KW-0949">S-adenosyl-L-methionine</keyword>
<comment type="catalytic activity">
    <reaction evidence="14">
        <text>adenosine(37) in tRNA + 2 reduced [2Fe-2S]-[ferredoxin] + 2 S-adenosyl-L-methionine = 2-methyladenosine(37) in tRNA + 5'-deoxyadenosine + L-methionine + 2 oxidized [2Fe-2S]-[ferredoxin] + S-adenosyl-L-homocysteine</text>
        <dbReference type="Rhea" id="RHEA:43332"/>
        <dbReference type="Rhea" id="RHEA-COMP:10000"/>
        <dbReference type="Rhea" id="RHEA-COMP:10001"/>
        <dbReference type="Rhea" id="RHEA-COMP:10162"/>
        <dbReference type="Rhea" id="RHEA-COMP:10485"/>
        <dbReference type="ChEBI" id="CHEBI:17319"/>
        <dbReference type="ChEBI" id="CHEBI:33737"/>
        <dbReference type="ChEBI" id="CHEBI:33738"/>
        <dbReference type="ChEBI" id="CHEBI:57844"/>
        <dbReference type="ChEBI" id="CHEBI:57856"/>
        <dbReference type="ChEBI" id="CHEBI:59789"/>
        <dbReference type="ChEBI" id="CHEBI:74411"/>
        <dbReference type="ChEBI" id="CHEBI:74497"/>
        <dbReference type="EC" id="2.1.1.192"/>
    </reaction>
</comment>
<evidence type="ECO:0000259" key="15">
    <source>
        <dbReference type="PROSITE" id="PS51918"/>
    </source>
</evidence>
<dbReference type="PANTHER" id="PTHR30544:SF5">
    <property type="entry name" value="RADICAL SAM CORE DOMAIN-CONTAINING PROTEIN"/>
    <property type="match status" value="1"/>
</dbReference>
<feature type="active site" description="Proton acceptor" evidence="14">
    <location>
        <position position="94"/>
    </location>
</feature>
<dbReference type="PROSITE" id="PS51918">
    <property type="entry name" value="RADICAL_SAM"/>
    <property type="match status" value="1"/>
</dbReference>
<dbReference type="EMBL" id="NQXA01000001">
    <property type="protein sequence ID" value="PHQ31242.1"/>
    <property type="molecule type" value="Genomic_DNA"/>
</dbReference>
<evidence type="ECO:0000256" key="1">
    <source>
        <dbReference type="ARBA" id="ARBA00004496"/>
    </source>
</evidence>
<reference evidence="16 17" key="1">
    <citation type="submission" date="2017-08" db="EMBL/GenBank/DDBJ databases">
        <title>The whole genome shortgun sequences of strain Leeuwenhoekiella nanhaiensis G18 from the South China Sea.</title>
        <authorList>
            <person name="Liu Q."/>
        </authorList>
    </citation>
    <scope>NUCLEOTIDE SEQUENCE [LARGE SCALE GENOMIC DNA]</scope>
    <source>
        <strain evidence="16 17">G18</strain>
    </source>
</reference>
<feature type="binding site" evidence="14">
    <location>
        <position position="197"/>
    </location>
    <ligand>
        <name>S-adenosyl-L-methionine</name>
        <dbReference type="ChEBI" id="CHEBI:59789"/>
    </ligand>
</feature>
<feature type="domain" description="Radical SAM core" evidence="15">
    <location>
        <begin position="100"/>
        <end position="334"/>
    </location>
</feature>
<feature type="binding site" evidence="14">
    <location>
        <position position="114"/>
    </location>
    <ligand>
        <name>[4Fe-4S] cluster</name>
        <dbReference type="ChEBI" id="CHEBI:49883"/>
        <note>4Fe-4S-S-AdoMet</note>
    </ligand>
</feature>
<evidence type="ECO:0000313" key="17">
    <source>
        <dbReference type="Proteomes" id="UP000229433"/>
    </source>
</evidence>
<dbReference type="InterPro" id="IPR040072">
    <property type="entry name" value="Methyltransferase_A"/>
</dbReference>
<gene>
    <name evidence="14 16" type="primary">rlmN</name>
    <name evidence="16" type="ORF">CJ305_03220</name>
</gene>
<sequence length="347" mass="39543">MKDSKKDIRALTREELRDFFVEQGEKAFRGNQVYEWLWTKGAHSFDDMTNLSKETRSFLDTHFVINHIKVDQMQRSNDGTIKNAVKLHDGLTVESVLIPTVSRTTACVSSQVGCSLNCKFCATARLKRMRNLNPDEIFDQVVAIDQQSRLYHNRPLSNIVFMGMGEPLMNYKNVVASIEKITAPDGLNMSPKRITVSTSGVPKIIKKMADDGVKFKLAVSLHSALDEVRTDIMPFNEQMPLHELKEALQYWYMKTKKRITYEYVVWRGINDQDKDIEALIDFCLAVPSKVNLIEYNPIDDGQFQQADPEAIDRYVARLEDRGITVTVRRSRGKDIDAACGQLANKNG</sequence>
<evidence type="ECO:0000256" key="14">
    <source>
        <dbReference type="HAMAP-Rule" id="MF_01849"/>
    </source>
</evidence>
<dbReference type="SFLD" id="SFLDS00029">
    <property type="entry name" value="Radical_SAM"/>
    <property type="match status" value="1"/>
</dbReference>
<dbReference type="PANTHER" id="PTHR30544">
    <property type="entry name" value="23S RRNA METHYLTRANSFERASE"/>
    <property type="match status" value="1"/>
</dbReference>
<dbReference type="Gene3D" id="1.10.150.530">
    <property type="match status" value="1"/>
</dbReference>
<evidence type="ECO:0000256" key="13">
    <source>
        <dbReference type="ARBA" id="ARBA00023157"/>
    </source>
</evidence>
<feature type="binding site" evidence="14">
    <location>
        <position position="118"/>
    </location>
    <ligand>
        <name>[4Fe-4S] cluster</name>
        <dbReference type="ChEBI" id="CHEBI:49883"/>
        <note>4Fe-4S-S-AdoMet</note>
    </ligand>
</feature>
<dbReference type="InterPro" id="IPR048641">
    <property type="entry name" value="RlmN_N"/>
</dbReference>
<evidence type="ECO:0000256" key="9">
    <source>
        <dbReference type="ARBA" id="ARBA00022694"/>
    </source>
</evidence>
<dbReference type="NCBIfam" id="TIGR00048">
    <property type="entry name" value="rRNA_mod_RlmN"/>
    <property type="match status" value="1"/>
</dbReference>
<feature type="binding site" evidence="14">
    <location>
        <begin position="220"/>
        <end position="222"/>
    </location>
    <ligand>
        <name>S-adenosyl-L-methionine</name>
        <dbReference type="ChEBI" id="CHEBI:59789"/>
    </ligand>
</feature>
<dbReference type="GO" id="GO:0000049">
    <property type="term" value="F:tRNA binding"/>
    <property type="evidence" value="ECO:0007669"/>
    <property type="project" value="UniProtKB-UniRule"/>
</dbReference>
<evidence type="ECO:0000256" key="12">
    <source>
        <dbReference type="ARBA" id="ARBA00023014"/>
    </source>
</evidence>
<name>A0A2G1VWU1_9FLAO</name>
<dbReference type="InterPro" id="IPR007197">
    <property type="entry name" value="rSAM"/>
</dbReference>
<dbReference type="GO" id="GO:0070475">
    <property type="term" value="P:rRNA base methylation"/>
    <property type="evidence" value="ECO:0007669"/>
    <property type="project" value="UniProtKB-UniRule"/>
</dbReference>
<comment type="caution">
    <text evidence="16">The sequence shown here is derived from an EMBL/GenBank/DDBJ whole genome shotgun (WGS) entry which is preliminary data.</text>
</comment>
<dbReference type="CDD" id="cd01335">
    <property type="entry name" value="Radical_SAM"/>
    <property type="match status" value="1"/>
</dbReference>
<evidence type="ECO:0000256" key="8">
    <source>
        <dbReference type="ARBA" id="ARBA00022691"/>
    </source>
</evidence>
<evidence type="ECO:0000256" key="5">
    <source>
        <dbReference type="ARBA" id="ARBA00022552"/>
    </source>
</evidence>
<keyword evidence="17" id="KW-1185">Reference proteome</keyword>
<dbReference type="InterPro" id="IPR027492">
    <property type="entry name" value="RNA_MTrfase_RlmN"/>
</dbReference>
<evidence type="ECO:0000256" key="4">
    <source>
        <dbReference type="ARBA" id="ARBA00022490"/>
    </source>
</evidence>
<evidence type="ECO:0000256" key="10">
    <source>
        <dbReference type="ARBA" id="ARBA00022723"/>
    </source>
</evidence>
<feature type="binding site" evidence="14">
    <location>
        <position position="121"/>
    </location>
    <ligand>
        <name>[4Fe-4S] cluster</name>
        <dbReference type="ChEBI" id="CHEBI:49883"/>
        <note>4Fe-4S-S-AdoMet</note>
    </ligand>
</feature>
<keyword evidence="3 14" id="KW-0004">4Fe-4S</keyword>
<dbReference type="SFLD" id="SFLDG01062">
    <property type="entry name" value="methyltransferase_(Class_A)"/>
    <property type="match status" value="1"/>
</dbReference>
<dbReference type="SUPFAM" id="SSF102114">
    <property type="entry name" value="Radical SAM enzymes"/>
    <property type="match status" value="1"/>
</dbReference>
<feature type="binding site" evidence="14">
    <location>
        <begin position="165"/>
        <end position="166"/>
    </location>
    <ligand>
        <name>S-adenosyl-L-methionine</name>
        <dbReference type="ChEBI" id="CHEBI:59789"/>
    </ligand>
</feature>
<dbReference type="EC" id="2.1.1.192" evidence="14"/>
<proteinExistence type="inferred from homology"/>
<evidence type="ECO:0000256" key="6">
    <source>
        <dbReference type="ARBA" id="ARBA00022603"/>
    </source>
</evidence>
<comment type="subcellular location">
    <subcellularLocation>
        <location evidence="1 14">Cytoplasm</location>
    </subcellularLocation>
</comment>
<comment type="function">
    <text evidence="14">Specifically methylates position 2 of adenine 2503 in 23S rRNA and position 2 of adenine 37 in tRNAs.</text>
</comment>
<accession>A0A2G1VWU1</accession>
<dbReference type="Pfam" id="PF04055">
    <property type="entry name" value="Radical_SAM"/>
    <property type="match status" value="1"/>
</dbReference>
<keyword evidence="13 14" id="KW-1015">Disulfide bond</keyword>
<dbReference type="GO" id="GO:0051539">
    <property type="term" value="F:4 iron, 4 sulfur cluster binding"/>
    <property type="evidence" value="ECO:0007669"/>
    <property type="project" value="UniProtKB-UniRule"/>
</dbReference>
<feature type="active site" description="S-methylcysteine intermediate" evidence="14">
    <location>
        <position position="339"/>
    </location>
</feature>
<comment type="caution">
    <text evidence="14">Lacks conserved residue(s) required for the propagation of feature annotation.</text>
</comment>
<dbReference type="PIRSF" id="PIRSF006004">
    <property type="entry name" value="CHP00048"/>
    <property type="match status" value="1"/>
</dbReference>
<dbReference type="GO" id="GO:0046872">
    <property type="term" value="F:metal ion binding"/>
    <property type="evidence" value="ECO:0007669"/>
    <property type="project" value="UniProtKB-KW"/>
</dbReference>
<comment type="miscellaneous">
    <text evidence="14">Reaction proceeds by a ping-pong mechanism involving intermediate methylation of a conserved cysteine residue.</text>
</comment>
<dbReference type="AlphaFoldDB" id="A0A2G1VWU1"/>
<keyword evidence="5 14" id="KW-0698">rRNA processing</keyword>
<dbReference type="Pfam" id="PF21016">
    <property type="entry name" value="RlmN_N"/>
    <property type="match status" value="1"/>
</dbReference>
<dbReference type="InterPro" id="IPR013785">
    <property type="entry name" value="Aldolase_TIM"/>
</dbReference>
<dbReference type="HAMAP" id="MF_01849">
    <property type="entry name" value="RNA_methyltr_RlmN"/>
    <property type="match status" value="1"/>
</dbReference>
<dbReference type="InterPro" id="IPR004383">
    <property type="entry name" value="rRNA_lsu_MTrfase_RlmN/Cfr"/>
</dbReference>
<dbReference type="GO" id="GO:0019843">
    <property type="term" value="F:rRNA binding"/>
    <property type="evidence" value="ECO:0007669"/>
    <property type="project" value="UniProtKB-UniRule"/>
</dbReference>
<dbReference type="GO" id="GO:0030488">
    <property type="term" value="P:tRNA methylation"/>
    <property type="evidence" value="ECO:0007669"/>
    <property type="project" value="UniProtKB-UniRule"/>
</dbReference>
<dbReference type="SFLD" id="SFLDF00275">
    <property type="entry name" value="adenosine_C2_methyltransferase"/>
    <property type="match status" value="1"/>
</dbReference>